<dbReference type="InParanoid" id="D8LMU2"/>
<keyword evidence="1 7" id="KW-0489">Methyltransferase</keyword>
<dbReference type="PANTHER" id="PTHR43648">
    <property type="entry name" value="ELECTRON TRANSFER FLAVOPROTEIN BETA SUBUNIT LYSINE METHYLTRANSFERASE"/>
    <property type="match status" value="1"/>
</dbReference>
<keyword evidence="7" id="KW-0687">Ribonucleoprotein</keyword>
<evidence type="ECO:0000256" key="2">
    <source>
        <dbReference type="ARBA" id="ARBA00022679"/>
    </source>
</evidence>
<keyword evidence="8" id="KW-1185">Reference proteome</keyword>
<evidence type="ECO:0000256" key="1">
    <source>
        <dbReference type="ARBA" id="ARBA00022603"/>
    </source>
</evidence>
<dbReference type="GO" id="GO:0005840">
    <property type="term" value="C:ribosome"/>
    <property type="evidence" value="ECO:0007669"/>
    <property type="project" value="UniProtKB-KW"/>
</dbReference>
<evidence type="ECO:0000256" key="5">
    <source>
        <dbReference type="ARBA" id="ARBA00042266"/>
    </source>
</evidence>
<organism evidence="7 8">
    <name type="scientific">Ectocarpus siliculosus</name>
    <name type="common">Brown alga</name>
    <name type="synonym">Conferva siliculosa</name>
    <dbReference type="NCBI Taxonomy" id="2880"/>
    <lineage>
        <taxon>Eukaryota</taxon>
        <taxon>Sar</taxon>
        <taxon>Stramenopiles</taxon>
        <taxon>Ochrophyta</taxon>
        <taxon>PX clade</taxon>
        <taxon>Phaeophyceae</taxon>
        <taxon>Ectocarpales</taxon>
        <taxon>Ectocarpaceae</taxon>
        <taxon>Ectocarpus</taxon>
    </lineage>
</organism>
<dbReference type="InterPro" id="IPR029063">
    <property type="entry name" value="SAM-dependent_MTases_sf"/>
</dbReference>
<feature type="compositionally biased region" description="Low complexity" evidence="6">
    <location>
        <begin position="1"/>
        <end position="17"/>
    </location>
</feature>
<keyword evidence="2" id="KW-0808">Transferase</keyword>
<protein>
    <recommendedName>
        <fullName evidence="5">ETFB lysine methyltransferase</fullName>
    </recommendedName>
    <alternativeName>
        <fullName evidence="4">Protein N-lysine methyltransferase METTL20</fullName>
    </alternativeName>
</protein>
<dbReference type="eggNOG" id="ENOG502S89S">
    <property type="taxonomic scope" value="Eukaryota"/>
</dbReference>
<evidence type="ECO:0000256" key="4">
    <source>
        <dbReference type="ARBA" id="ARBA00041867"/>
    </source>
</evidence>
<dbReference type="Proteomes" id="UP000002630">
    <property type="component" value="Linkage Group LG15"/>
</dbReference>
<proteinExistence type="inferred from homology"/>
<accession>D8LMU2</accession>
<keyword evidence="7" id="KW-0689">Ribosomal protein</keyword>
<evidence type="ECO:0000256" key="3">
    <source>
        <dbReference type="ARBA" id="ARBA00037932"/>
    </source>
</evidence>
<dbReference type="EMBL" id="FN648608">
    <property type="protein sequence ID" value="CBN74743.1"/>
    <property type="molecule type" value="Genomic_DNA"/>
</dbReference>
<reference evidence="7 8" key="1">
    <citation type="journal article" date="2010" name="Nature">
        <title>The Ectocarpus genome and the independent evolution of multicellularity in brown algae.</title>
        <authorList>
            <person name="Cock J.M."/>
            <person name="Sterck L."/>
            <person name="Rouze P."/>
            <person name="Scornet D."/>
            <person name="Allen A.E."/>
            <person name="Amoutzias G."/>
            <person name="Anthouard V."/>
            <person name="Artiguenave F."/>
            <person name="Aury J.M."/>
            <person name="Badger J.H."/>
            <person name="Beszteri B."/>
            <person name="Billiau K."/>
            <person name="Bonnet E."/>
            <person name="Bothwell J.H."/>
            <person name="Bowler C."/>
            <person name="Boyen C."/>
            <person name="Brownlee C."/>
            <person name="Carrano C.J."/>
            <person name="Charrier B."/>
            <person name="Cho G.Y."/>
            <person name="Coelho S.M."/>
            <person name="Collen J."/>
            <person name="Corre E."/>
            <person name="Da Silva C."/>
            <person name="Delage L."/>
            <person name="Delaroque N."/>
            <person name="Dittami S.M."/>
            <person name="Doulbeau S."/>
            <person name="Elias M."/>
            <person name="Farnham G."/>
            <person name="Gachon C.M."/>
            <person name="Gschloessl B."/>
            <person name="Heesch S."/>
            <person name="Jabbari K."/>
            <person name="Jubin C."/>
            <person name="Kawai H."/>
            <person name="Kimura K."/>
            <person name="Kloareg B."/>
            <person name="Kupper F.C."/>
            <person name="Lang D."/>
            <person name="Le Bail A."/>
            <person name="Leblanc C."/>
            <person name="Lerouge P."/>
            <person name="Lohr M."/>
            <person name="Lopez P.J."/>
            <person name="Martens C."/>
            <person name="Maumus F."/>
            <person name="Michel G."/>
            <person name="Miranda-Saavedra D."/>
            <person name="Morales J."/>
            <person name="Moreau H."/>
            <person name="Motomura T."/>
            <person name="Nagasato C."/>
            <person name="Napoli C.A."/>
            <person name="Nelson D.R."/>
            <person name="Nyvall-Collen P."/>
            <person name="Peters A.F."/>
            <person name="Pommier C."/>
            <person name="Potin P."/>
            <person name="Poulain J."/>
            <person name="Quesneville H."/>
            <person name="Read B."/>
            <person name="Rensing S.A."/>
            <person name="Ritter A."/>
            <person name="Rousvoal S."/>
            <person name="Samanta M."/>
            <person name="Samson G."/>
            <person name="Schroeder D.C."/>
            <person name="Segurens B."/>
            <person name="Strittmatter M."/>
            <person name="Tonon T."/>
            <person name="Tregear J.W."/>
            <person name="Valentin K."/>
            <person name="von Dassow P."/>
            <person name="Yamagishi T."/>
            <person name="Van de Peer Y."/>
            <person name="Wincker P."/>
        </authorList>
    </citation>
    <scope>NUCLEOTIDE SEQUENCE [LARGE SCALE GENOMIC DNA]</scope>
    <source>
        <strain evidence="8">Ec32 / CCAP1310/4</strain>
    </source>
</reference>
<sequence length="519" mass="54559">MIHGASEAAAEPAVTAEQSNQEARKNLAMGEFKRPAALKASAYVAMLLSPGGASAFHFLPPPPPPPTATAAAAAAAAGGGLAPPACRRDAPPVLASAAGRCENRCGWRNNDRPPRRLRRPCSMQAGDGGVCSGGSGCGRPRAAGGGGGVGALRCSSQEVLSSTVDQQAYTVVTTWRYEGSAVDVPWRSLGDMLFEMGACWCSVYVGEEEEEEEEGLERQGHREQWPGETEAVQWGRGAMLTFALEEGGGGDVGAVLEAACALAGGPDDCFGSLDWEEGPAECFDQWEATRSSEGFDTVTMRRLQISAVQRREEQVPSSRGLRSVKLLEGQGWGDGEHPSTWMCLDFLESAVEGGEEVVDYGTGSGVLAAAAVVLGAKHVTAIDIDVEILAHARQNFLLNGISEKVLVLHGREVSIGDLSAEIVVANMIAGPMRRQMAALVLAVKEGGLLCLSGLRPSDAPLIRSEFGKYMDWDVGLEASRESPTWGEYVRLVGRSKPGLALGGGLRAELERALSEAAVA</sequence>
<comment type="similarity">
    <text evidence="3">Belongs to the methyltransferase superfamily. ETFBKMT family.</text>
</comment>
<evidence type="ECO:0000313" key="8">
    <source>
        <dbReference type="Proteomes" id="UP000002630"/>
    </source>
</evidence>
<dbReference type="GO" id="GO:0032259">
    <property type="term" value="P:methylation"/>
    <property type="evidence" value="ECO:0007669"/>
    <property type="project" value="UniProtKB-KW"/>
</dbReference>
<dbReference type="OrthoDB" id="419617at2759"/>
<dbReference type="PANTHER" id="PTHR43648:SF1">
    <property type="entry name" value="ELECTRON TRANSFER FLAVOPROTEIN BETA SUBUNIT LYSINE METHYLTRANSFERASE"/>
    <property type="match status" value="1"/>
</dbReference>
<feature type="region of interest" description="Disordered" evidence="6">
    <location>
        <begin position="1"/>
        <end position="22"/>
    </location>
</feature>
<dbReference type="Pfam" id="PF06325">
    <property type="entry name" value="PrmA"/>
    <property type="match status" value="1"/>
</dbReference>
<gene>
    <name evidence="7" type="ORF">Esi_0041_0071</name>
</gene>
<dbReference type="Gene3D" id="3.40.50.150">
    <property type="entry name" value="Vaccinia Virus protein VP39"/>
    <property type="match status" value="1"/>
</dbReference>
<dbReference type="GO" id="GO:0008276">
    <property type="term" value="F:protein methyltransferase activity"/>
    <property type="evidence" value="ECO:0007669"/>
    <property type="project" value="TreeGrafter"/>
</dbReference>
<dbReference type="SUPFAM" id="SSF53335">
    <property type="entry name" value="S-adenosyl-L-methionine-dependent methyltransferases"/>
    <property type="match status" value="1"/>
</dbReference>
<dbReference type="STRING" id="2880.D8LMU2"/>
<evidence type="ECO:0000256" key="6">
    <source>
        <dbReference type="SAM" id="MobiDB-lite"/>
    </source>
</evidence>
<name>D8LMU2_ECTSI</name>
<evidence type="ECO:0000313" key="7">
    <source>
        <dbReference type="EMBL" id="CBN74743.1"/>
    </source>
</evidence>
<dbReference type="InterPro" id="IPR050078">
    <property type="entry name" value="Ribosomal_L11_MeTrfase_PrmA"/>
</dbReference>
<dbReference type="EMBL" id="FN649740">
    <property type="protein sequence ID" value="CBN74743.1"/>
    <property type="molecule type" value="Genomic_DNA"/>
</dbReference>
<dbReference type="AlphaFoldDB" id="D8LMU2"/>